<evidence type="ECO:0000256" key="3">
    <source>
        <dbReference type="ARBA" id="ARBA00023163"/>
    </source>
</evidence>
<evidence type="ECO:0000256" key="2">
    <source>
        <dbReference type="ARBA" id="ARBA00023125"/>
    </source>
</evidence>
<dbReference type="PROSITE" id="PS01124">
    <property type="entry name" value="HTH_ARAC_FAMILY_2"/>
    <property type="match status" value="1"/>
</dbReference>
<dbReference type="Pfam" id="PF14525">
    <property type="entry name" value="AraC_binding_2"/>
    <property type="match status" value="1"/>
</dbReference>
<feature type="domain" description="HTH araC/xylS-type" evidence="4">
    <location>
        <begin position="234"/>
        <end position="335"/>
    </location>
</feature>
<dbReference type="GO" id="GO:0043565">
    <property type="term" value="F:sequence-specific DNA binding"/>
    <property type="evidence" value="ECO:0007669"/>
    <property type="project" value="InterPro"/>
</dbReference>
<organism evidence="5 6">
    <name type="scientific">Corynebacterium pilosum</name>
    <dbReference type="NCBI Taxonomy" id="35756"/>
    <lineage>
        <taxon>Bacteria</taxon>
        <taxon>Bacillati</taxon>
        <taxon>Actinomycetota</taxon>
        <taxon>Actinomycetes</taxon>
        <taxon>Mycobacteriales</taxon>
        <taxon>Corynebacteriaceae</taxon>
        <taxon>Corynebacterium</taxon>
    </lineage>
</organism>
<evidence type="ECO:0000313" key="6">
    <source>
        <dbReference type="Proteomes" id="UP000254467"/>
    </source>
</evidence>
<dbReference type="SMART" id="SM00342">
    <property type="entry name" value="HTH_ARAC"/>
    <property type="match status" value="1"/>
</dbReference>
<dbReference type="Gene3D" id="1.10.10.60">
    <property type="entry name" value="Homeodomain-like"/>
    <property type="match status" value="1"/>
</dbReference>
<proteinExistence type="predicted"/>
<accession>A0A376CMM1</accession>
<evidence type="ECO:0000256" key="1">
    <source>
        <dbReference type="ARBA" id="ARBA00023015"/>
    </source>
</evidence>
<gene>
    <name evidence="5" type="primary">feaR</name>
    <name evidence="5" type="ORF">NCTC11862_01473</name>
</gene>
<reference evidence="5 6" key="1">
    <citation type="submission" date="2018-06" db="EMBL/GenBank/DDBJ databases">
        <authorList>
            <consortium name="Pathogen Informatics"/>
            <person name="Doyle S."/>
        </authorList>
    </citation>
    <scope>NUCLEOTIDE SEQUENCE [LARGE SCALE GENOMIC DNA]</scope>
    <source>
        <strain evidence="5 6">NCTC11862</strain>
    </source>
</reference>
<keyword evidence="6" id="KW-1185">Reference proteome</keyword>
<dbReference type="InterPro" id="IPR020449">
    <property type="entry name" value="Tscrpt_reg_AraC-type_HTH"/>
</dbReference>
<dbReference type="PRINTS" id="PR00032">
    <property type="entry name" value="HTHARAC"/>
</dbReference>
<keyword evidence="3" id="KW-0804">Transcription</keyword>
<dbReference type="PANTHER" id="PTHR46796:SF6">
    <property type="entry name" value="ARAC SUBFAMILY"/>
    <property type="match status" value="1"/>
</dbReference>
<dbReference type="InterPro" id="IPR018060">
    <property type="entry name" value="HTH_AraC"/>
</dbReference>
<dbReference type="AlphaFoldDB" id="A0A376CMM1"/>
<dbReference type="InterPro" id="IPR035418">
    <property type="entry name" value="AraC-bd_2"/>
</dbReference>
<name>A0A376CMM1_9CORY</name>
<sequence>MDSTSNHPFEESPKFLKFSTHGIVPNDRVQMWEGHNARALLPLDIRTIDGKPLHATESNLHLPSVRMASVFGTSQFVERSEKFIADNPTGVVAVFFATEGDAVFFHTRGHVSLRPGQAIVYDADVPFLRGFNNRFQELVLTIPKPIYEEIVGPKGPQLPAIFEFGARGTANEQALARLINESLKHIEHGSLRHIDNQGIGGDARLPGTALEEQAVALVRNVLGETASSEKGLLSAAKSYIDLNIASSSLSTGRVAAAVNISERQLSRLFAEAGTTVSRYVLHTRLDFAKQALSSPEYGAHQVGDIGKRFGFSSPSHFSRTFRERFDMTPLQWRKESERRQLFN</sequence>
<dbReference type="SUPFAM" id="SSF46689">
    <property type="entry name" value="Homeodomain-like"/>
    <property type="match status" value="1"/>
</dbReference>
<dbReference type="InterPro" id="IPR009057">
    <property type="entry name" value="Homeodomain-like_sf"/>
</dbReference>
<keyword evidence="2 5" id="KW-0238">DNA-binding</keyword>
<dbReference type="Proteomes" id="UP000254467">
    <property type="component" value="Unassembled WGS sequence"/>
</dbReference>
<keyword evidence="1" id="KW-0805">Transcription regulation</keyword>
<dbReference type="RefSeq" id="WP_018581676.1">
    <property type="nucleotide sequence ID" value="NZ_LDYD01000005.1"/>
</dbReference>
<dbReference type="PANTHER" id="PTHR46796">
    <property type="entry name" value="HTH-TYPE TRANSCRIPTIONAL ACTIVATOR RHAS-RELATED"/>
    <property type="match status" value="1"/>
</dbReference>
<evidence type="ECO:0000313" key="5">
    <source>
        <dbReference type="EMBL" id="STC69674.1"/>
    </source>
</evidence>
<dbReference type="Pfam" id="PF12833">
    <property type="entry name" value="HTH_18"/>
    <property type="match status" value="1"/>
</dbReference>
<evidence type="ECO:0000259" key="4">
    <source>
        <dbReference type="PROSITE" id="PS01124"/>
    </source>
</evidence>
<dbReference type="EMBL" id="UFXQ01000001">
    <property type="protein sequence ID" value="STC69674.1"/>
    <property type="molecule type" value="Genomic_DNA"/>
</dbReference>
<dbReference type="InterPro" id="IPR050204">
    <property type="entry name" value="AraC_XylS_family_regulators"/>
</dbReference>
<dbReference type="GO" id="GO:0003700">
    <property type="term" value="F:DNA-binding transcription factor activity"/>
    <property type="evidence" value="ECO:0007669"/>
    <property type="project" value="InterPro"/>
</dbReference>
<protein>
    <submittedName>
        <fullName evidence="5">AraC-type DNA-binding domain-containing protein</fullName>
    </submittedName>
</protein>
<dbReference type="STRING" id="35756.GCA_001044155_00946"/>